<gene>
    <name evidence="1" type="ORF">F5144DRAFT_587050</name>
</gene>
<proteinExistence type="predicted"/>
<reference evidence="1 2" key="1">
    <citation type="journal article" date="2021" name="Nat. Commun.">
        <title>Genetic determinants of endophytism in the Arabidopsis root mycobiome.</title>
        <authorList>
            <person name="Mesny F."/>
            <person name="Miyauchi S."/>
            <person name="Thiergart T."/>
            <person name="Pickel B."/>
            <person name="Atanasova L."/>
            <person name="Karlsson M."/>
            <person name="Huettel B."/>
            <person name="Barry K.W."/>
            <person name="Haridas S."/>
            <person name="Chen C."/>
            <person name="Bauer D."/>
            <person name="Andreopoulos W."/>
            <person name="Pangilinan J."/>
            <person name="LaButti K."/>
            <person name="Riley R."/>
            <person name="Lipzen A."/>
            <person name="Clum A."/>
            <person name="Drula E."/>
            <person name="Henrissat B."/>
            <person name="Kohler A."/>
            <person name="Grigoriev I.V."/>
            <person name="Martin F.M."/>
            <person name="Hacquard S."/>
        </authorList>
    </citation>
    <scope>NUCLEOTIDE SEQUENCE [LARGE SCALE GENOMIC DNA]</scope>
    <source>
        <strain evidence="1 2">MPI-SDFR-AT-0079</strain>
    </source>
</reference>
<dbReference type="Proteomes" id="UP000724584">
    <property type="component" value="Unassembled WGS sequence"/>
</dbReference>
<dbReference type="EMBL" id="JAGIZQ010000008">
    <property type="protein sequence ID" value="KAH6613222.1"/>
    <property type="molecule type" value="Genomic_DNA"/>
</dbReference>
<accession>A0ACB7NTQ6</accession>
<organism evidence="1 2">
    <name type="scientific">Chaetomium tenue</name>
    <dbReference type="NCBI Taxonomy" id="1854479"/>
    <lineage>
        <taxon>Eukaryota</taxon>
        <taxon>Fungi</taxon>
        <taxon>Dikarya</taxon>
        <taxon>Ascomycota</taxon>
        <taxon>Pezizomycotina</taxon>
        <taxon>Sordariomycetes</taxon>
        <taxon>Sordariomycetidae</taxon>
        <taxon>Sordariales</taxon>
        <taxon>Chaetomiaceae</taxon>
        <taxon>Chaetomium</taxon>
    </lineage>
</organism>
<protein>
    <submittedName>
        <fullName evidence="1">1-phosphatidylinositol-4,5-bisphosphate phosphodiesterase</fullName>
    </submittedName>
</protein>
<name>A0ACB7NTQ6_9PEZI</name>
<evidence type="ECO:0000313" key="2">
    <source>
        <dbReference type="Proteomes" id="UP000724584"/>
    </source>
</evidence>
<sequence length="595" mass="65079">MSESTSSRLSSRMARLNPFKTRARQDDDEDDAGEEIDAATFAGGGLGASTGTTHHPLSVSAALQSFLFHKGVLGNSDSDDVKGPLLKALLDKPVVTPPAYLLDRSHPLPEYFISSSHNTYLMSHQLFGASSAAAYETTLKAGARCIEIDAWDNPDNCTEPKVTHGYTLVSNIPFRVVCETIRDVVDHEETAARGRGYAPAPILVSLENHCDRDGQLRLVEIMKEVWGDRLLSVPIRQKGHEEQEGGDPVRLEDLGSKIAVIVEYHLPDEVDDSSTSSSSSSDSEEEKQAREEYKTKKNATPPPIIIPELAELGVYAQSVKPRDDSWYIEGKVKDGPPEHHLINVSESGLASHTKEHAPEIARHNARHLMRVYPKGTRISSRNLSPVPFWAVGAQICALNWQTFGASMQINDALFAGTAGYVLKPSALRRDGSGALSSEGRRKTIQLHVAGATNVPLPAGDDVGDLKPYLTCSLLQPGTGAELVKVKRKTGVYHKRNALTRPFLGSVGGTGESPAATDPVWDETLEWEFEDNELVFVRMLIKSDASFSSNPILAVAAVRLLYLDREAGWTFVRMLDLRGHETGCSLLVKFEIRDVQ</sequence>
<keyword evidence="2" id="KW-1185">Reference proteome</keyword>
<comment type="caution">
    <text evidence="1">The sequence shown here is derived from an EMBL/GenBank/DDBJ whole genome shotgun (WGS) entry which is preliminary data.</text>
</comment>
<evidence type="ECO:0000313" key="1">
    <source>
        <dbReference type="EMBL" id="KAH6613222.1"/>
    </source>
</evidence>